<proteinExistence type="inferred from homology"/>
<dbReference type="PROSITE" id="PS00486">
    <property type="entry name" value="DNA_MISMATCH_REPAIR_2"/>
    <property type="match status" value="1"/>
</dbReference>
<evidence type="ECO:0000259" key="7">
    <source>
        <dbReference type="PROSITE" id="PS00486"/>
    </source>
</evidence>
<dbReference type="InterPro" id="IPR007696">
    <property type="entry name" value="DNA_mismatch_repair_MutS_core"/>
</dbReference>
<keyword evidence="2" id="KW-0547">Nucleotide-binding</keyword>
<feature type="compositionally biased region" description="Polar residues" evidence="6">
    <location>
        <begin position="1060"/>
        <end position="1069"/>
    </location>
</feature>
<dbReference type="InterPro" id="IPR036678">
    <property type="entry name" value="MutS_con_dom_sf"/>
</dbReference>
<keyword evidence="4" id="KW-0238">DNA-binding</keyword>
<dbReference type="GO" id="GO:0005634">
    <property type="term" value="C:nucleus"/>
    <property type="evidence" value="ECO:0007669"/>
    <property type="project" value="TreeGrafter"/>
</dbReference>
<keyword evidence="3" id="KW-0067">ATP-binding</keyword>
<dbReference type="GO" id="GO:0007131">
    <property type="term" value="P:reciprocal meiotic recombination"/>
    <property type="evidence" value="ECO:0007669"/>
    <property type="project" value="TreeGrafter"/>
</dbReference>
<feature type="region of interest" description="Disordered" evidence="6">
    <location>
        <begin position="100"/>
        <end position="139"/>
    </location>
</feature>
<feature type="compositionally biased region" description="Low complexity" evidence="6">
    <location>
        <begin position="120"/>
        <end position="139"/>
    </location>
</feature>
<evidence type="ECO:0000313" key="9">
    <source>
        <dbReference type="Proteomes" id="UP001314205"/>
    </source>
</evidence>
<keyword evidence="5" id="KW-0469">Meiosis</keyword>
<sequence>MNVVQRDTRVPKFKQRFKNELVRKDASLGIRGGMAILPPNKVPRYQFNAENRTATLKRTSAMGPPLGSPRSLKRKILYNSSSAKPESSSSGQARPRILASDSGAADTSQDFVTPKRRPQAIRYISSSSRGGYSGTRSARSTSTSVVEASVILAISEGRGMARGEIGMAAVDLKHPHLVLCQFSDTLLYTHTMTKINYFNPVEIIVPHTFCESAQPSQLYKLIKDHYPLVNLTTVQRRHFNDAAGRQHIQTLCAPQYSAVYLQVLQKFYALTAAAAVLKYVEYIQCIVFARESLKIEYHSSEHTMIIDVGTATQLELVQPLVPSAGPTCCLLGVLGPTYTVGGIRALRAAILQPSCNKEFIEARLDTVQELIESDTGLMVDLQDIIKKLSEIDKILFLCMETPNTNIDKFGEAQLNQTLLLKTTMEMVPKLVEALKTAESGKLRKIKMEFENPNYNEIAERIRKIIQDDAHLEKGAMGSLQRCFAVKPEINGLLDVARRTYSELIEDIQKIVEQLSESYDLPIRLNQNVTKGFHIVLPVAPKNRRNYNVEDLPDIFIQVHFNGTSVSMTTEELVVLDQQAKESLNEIQKMSNIVISELLKELRPFMSSLYKLCENVAELDILLALAQASSIGSYIRPQFNSYLDVRNCVHPLLDYNSQTMPVPNDVFASPEYNFTIITGPNMGGKSIYIKQIAIMQIMAQLGCFLPATNAVLRLCDRIFSRIGFNDSVELNASTYVYEMKETQHILKGLTTSSLVIIDELCRGTCSEGGTSMAWAICEELINSEAFTFFTTHFLILTRLQELYYNVVNRHTLVTEEVAGKDNTERKLIYHHKIEPGVTKIEHYGLGLAAKTNLPEETVKLAWEIAKLIVKNKTPYSTTIVEKSDEELLYKLHADIKLEMWKNFNAREKIKEIIYKFKMDNPQLIERIKSQKNRSIVSSDSPVEFSSESNVTKKQVVTEDLSTKNVETIIEGKTTPRSRKTQNMYLPQASTLPQKLTTTESYKNIEDDSYATVKLSTELLNTFPNRKGHFDAKEVISQSITTEINYNYSPHLSKKEPRRYENSVSTNENDKSASNVQIDYVNVLHQEYSNTGDIGTINGNLHTMHVGDESRSENEINSKDEDSVDNNIDVADALTQIVEEYSISSRSSSRSSLVEDSNNISLEELMQETIEDIHKDLEGIDDIESVILTPPLSFRDSNN</sequence>
<dbReference type="FunFam" id="3.40.50.300:FF:000870">
    <property type="entry name" value="MutS protein homolog 4"/>
    <property type="match status" value="1"/>
</dbReference>
<feature type="region of interest" description="Disordered" evidence="6">
    <location>
        <begin position="1050"/>
        <end position="1069"/>
    </location>
</feature>
<keyword evidence="9" id="KW-1185">Reference proteome</keyword>
<dbReference type="Gene3D" id="1.10.1420.10">
    <property type="match status" value="2"/>
</dbReference>
<dbReference type="GO" id="GO:0030983">
    <property type="term" value="F:mismatched DNA binding"/>
    <property type="evidence" value="ECO:0007669"/>
    <property type="project" value="InterPro"/>
</dbReference>
<evidence type="ECO:0000313" key="8">
    <source>
        <dbReference type="EMBL" id="CAK1580496.1"/>
    </source>
</evidence>
<dbReference type="InterPro" id="IPR036187">
    <property type="entry name" value="DNA_mismatch_repair_MutS_sf"/>
</dbReference>
<dbReference type="SUPFAM" id="SSF48334">
    <property type="entry name" value="DNA repair protein MutS, domain III"/>
    <property type="match status" value="1"/>
</dbReference>
<evidence type="ECO:0000256" key="6">
    <source>
        <dbReference type="SAM" id="MobiDB-lite"/>
    </source>
</evidence>
<dbReference type="SUPFAM" id="SSF53150">
    <property type="entry name" value="DNA repair protein MutS, domain II"/>
    <property type="match status" value="1"/>
</dbReference>
<dbReference type="InterPro" id="IPR045076">
    <property type="entry name" value="MutS"/>
</dbReference>
<feature type="domain" description="DNA mismatch repair proteins mutS family" evidence="7">
    <location>
        <begin position="752"/>
        <end position="768"/>
    </location>
</feature>
<evidence type="ECO:0000256" key="3">
    <source>
        <dbReference type="ARBA" id="ARBA00022840"/>
    </source>
</evidence>
<comment type="caution">
    <text evidence="8">The sequence shown here is derived from an EMBL/GenBank/DDBJ whole genome shotgun (WGS) entry which is preliminary data.</text>
</comment>
<reference evidence="8 9" key="1">
    <citation type="submission" date="2023-11" db="EMBL/GenBank/DDBJ databases">
        <authorList>
            <person name="Hedman E."/>
            <person name="Englund M."/>
            <person name="Stromberg M."/>
            <person name="Nyberg Akerstrom W."/>
            <person name="Nylinder S."/>
            <person name="Jareborg N."/>
            <person name="Kallberg Y."/>
            <person name="Kronander E."/>
        </authorList>
    </citation>
    <scope>NUCLEOTIDE SEQUENCE [LARGE SCALE GENOMIC DNA]</scope>
</reference>
<comment type="similarity">
    <text evidence="1">Belongs to the DNA mismatch repair MutS family.</text>
</comment>
<dbReference type="Gene3D" id="3.30.420.110">
    <property type="entry name" value="MutS, connector domain"/>
    <property type="match status" value="1"/>
</dbReference>
<accession>A0AAV1KBN0</accession>
<dbReference type="InterPro" id="IPR027417">
    <property type="entry name" value="P-loop_NTPase"/>
</dbReference>
<dbReference type="Pfam" id="PF05192">
    <property type="entry name" value="MutS_III"/>
    <property type="match status" value="1"/>
</dbReference>
<evidence type="ECO:0000256" key="4">
    <source>
        <dbReference type="ARBA" id="ARBA00023125"/>
    </source>
</evidence>
<dbReference type="SMART" id="SM00533">
    <property type="entry name" value="MUTSd"/>
    <property type="match status" value="1"/>
</dbReference>
<dbReference type="GO" id="GO:0006298">
    <property type="term" value="P:mismatch repair"/>
    <property type="evidence" value="ECO:0007669"/>
    <property type="project" value="InterPro"/>
</dbReference>
<protein>
    <recommendedName>
        <fullName evidence="7">DNA mismatch repair proteins mutS family domain-containing protein</fullName>
    </recommendedName>
</protein>
<dbReference type="SMART" id="SM00534">
    <property type="entry name" value="MUTSac"/>
    <property type="match status" value="1"/>
</dbReference>
<dbReference type="GO" id="GO:0140664">
    <property type="term" value="F:ATP-dependent DNA damage sensor activity"/>
    <property type="evidence" value="ECO:0007669"/>
    <property type="project" value="InterPro"/>
</dbReference>
<dbReference type="FunFam" id="3.30.420.110:FF:000003">
    <property type="entry name" value="mutS protein homolog 4"/>
    <property type="match status" value="1"/>
</dbReference>
<dbReference type="PANTHER" id="PTHR11361">
    <property type="entry name" value="DNA MISMATCH REPAIR PROTEIN MUTS FAMILY MEMBER"/>
    <property type="match status" value="1"/>
</dbReference>
<dbReference type="AlphaFoldDB" id="A0AAV1KBN0"/>
<organism evidence="8 9">
    <name type="scientific">Parnassius mnemosyne</name>
    <name type="common">clouded apollo</name>
    <dbReference type="NCBI Taxonomy" id="213953"/>
    <lineage>
        <taxon>Eukaryota</taxon>
        <taxon>Metazoa</taxon>
        <taxon>Ecdysozoa</taxon>
        <taxon>Arthropoda</taxon>
        <taxon>Hexapoda</taxon>
        <taxon>Insecta</taxon>
        <taxon>Pterygota</taxon>
        <taxon>Neoptera</taxon>
        <taxon>Endopterygota</taxon>
        <taxon>Lepidoptera</taxon>
        <taxon>Glossata</taxon>
        <taxon>Ditrysia</taxon>
        <taxon>Papilionoidea</taxon>
        <taxon>Papilionidae</taxon>
        <taxon>Parnassiinae</taxon>
        <taxon>Parnassini</taxon>
        <taxon>Parnassius</taxon>
        <taxon>Driopa</taxon>
    </lineage>
</organism>
<evidence type="ECO:0000256" key="1">
    <source>
        <dbReference type="ARBA" id="ARBA00006271"/>
    </source>
</evidence>
<dbReference type="PANTHER" id="PTHR11361:SF21">
    <property type="entry name" value="MUTS PROTEIN HOMOLOG 4"/>
    <property type="match status" value="1"/>
</dbReference>
<dbReference type="InterPro" id="IPR000432">
    <property type="entry name" value="DNA_mismatch_repair_MutS_C"/>
</dbReference>
<dbReference type="SUPFAM" id="SSF52540">
    <property type="entry name" value="P-loop containing nucleoside triphosphate hydrolases"/>
    <property type="match status" value="1"/>
</dbReference>
<dbReference type="InterPro" id="IPR007860">
    <property type="entry name" value="DNA_mmatch_repair_MutS_con_dom"/>
</dbReference>
<dbReference type="GO" id="GO:0005524">
    <property type="term" value="F:ATP binding"/>
    <property type="evidence" value="ECO:0007669"/>
    <property type="project" value="UniProtKB-KW"/>
</dbReference>
<dbReference type="Pfam" id="PF05188">
    <property type="entry name" value="MutS_II"/>
    <property type="match status" value="1"/>
</dbReference>
<dbReference type="EMBL" id="CAVLGL010000013">
    <property type="protein sequence ID" value="CAK1580496.1"/>
    <property type="molecule type" value="Genomic_DNA"/>
</dbReference>
<dbReference type="Gene3D" id="3.40.50.300">
    <property type="entry name" value="P-loop containing nucleotide triphosphate hydrolases"/>
    <property type="match status" value="1"/>
</dbReference>
<evidence type="ECO:0000256" key="2">
    <source>
        <dbReference type="ARBA" id="ARBA00022741"/>
    </source>
</evidence>
<dbReference type="Pfam" id="PF00488">
    <property type="entry name" value="MutS_V"/>
    <property type="match status" value="1"/>
</dbReference>
<gene>
    <name evidence="8" type="ORF">PARMNEM_LOCUS2289</name>
</gene>
<evidence type="ECO:0000256" key="5">
    <source>
        <dbReference type="ARBA" id="ARBA00023254"/>
    </source>
</evidence>
<dbReference type="Proteomes" id="UP001314205">
    <property type="component" value="Unassembled WGS sequence"/>
</dbReference>
<name>A0AAV1KBN0_9NEOP</name>